<sequence length="193" mass="22294">MYRRDTISLSTKRVVFVIFSIFLVLFSKYTPYGNIQTNDNSTTHMIFNLYFFISNQTLGIVHEGGHGICYLLDCPKFFTALNGTIFQLLFPFGVGYYYRQQLNYIGWYIGIFFTGFSLHYTSWYISTAHQGLHIPASKSFLGQDGYHDFNYILNTIGLLNYDNGISILVKLIAYGLMIFAVWKMFILAFNSKS</sequence>
<feature type="transmembrane region" description="Helical" evidence="1">
    <location>
        <begin position="12"/>
        <end position="30"/>
    </location>
</feature>
<keyword evidence="1" id="KW-1133">Transmembrane helix</keyword>
<proteinExistence type="predicted"/>
<organism evidence="2">
    <name type="scientific">hydrothermal vent metagenome</name>
    <dbReference type="NCBI Taxonomy" id="652676"/>
    <lineage>
        <taxon>unclassified sequences</taxon>
        <taxon>metagenomes</taxon>
        <taxon>ecological metagenomes</taxon>
    </lineage>
</organism>
<gene>
    <name evidence="2" type="ORF">MNB_SV-15-1224</name>
</gene>
<feature type="transmembrane region" description="Helical" evidence="1">
    <location>
        <begin position="167"/>
        <end position="189"/>
    </location>
</feature>
<evidence type="ECO:0000313" key="2">
    <source>
        <dbReference type="EMBL" id="SHO81678.1"/>
    </source>
</evidence>
<dbReference type="AlphaFoldDB" id="A0A1W1ELC5"/>
<keyword evidence="1" id="KW-0472">Membrane</keyword>
<accession>A0A1W1ELC5</accession>
<reference evidence="2" key="1">
    <citation type="submission" date="2016-10" db="EMBL/GenBank/DDBJ databases">
        <authorList>
            <person name="de Groot N.N."/>
        </authorList>
    </citation>
    <scope>NUCLEOTIDE SEQUENCE</scope>
</reference>
<feature type="transmembrane region" description="Helical" evidence="1">
    <location>
        <begin position="77"/>
        <end position="98"/>
    </location>
</feature>
<feature type="transmembrane region" description="Helical" evidence="1">
    <location>
        <begin position="105"/>
        <end position="125"/>
    </location>
</feature>
<protein>
    <submittedName>
        <fullName evidence="2">Uncharacterized protein</fullName>
    </submittedName>
</protein>
<name>A0A1W1ELC5_9ZZZZ</name>
<keyword evidence="1" id="KW-0812">Transmembrane</keyword>
<evidence type="ECO:0000256" key="1">
    <source>
        <dbReference type="SAM" id="Phobius"/>
    </source>
</evidence>
<dbReference type="EMBL" id="FRYL01000045">
    <property type="protein sequence ID" value="SHO81678.1"/>
    <property type="molecule type" value="Genomic_DNA"/>
</dbReference>